<reference evidence="2" key="1">
    <citation type="journal article" date="2013" name="Genome Biol.">
        <title>Reference genomes and transcriptomes of Nicotiana sylvestris and Nicotiana tomentosiformis.</title>
        <authorList>
            <person name="Sierro N."/>
            <person name="Battey J.N."/>
            <person name="Ouadi S."/>
            <person name="Bovet L."/>
            <person name="Goepfert S."/>
            <person name="Bakaher N."/>
            <person name="Peitsch M.C."/>
            <person name="Ivanov N.V."/>
        </authorList>
    </citation>
    <scope>NUCLEOTIDE SEQUENCE [LARGE SCALE GENOMIC DNA]</scope>
</reference>
<accession>A0A1U7VB71</accession>
<dbReference type="InterPro" id="IPR036186">
    <property type="entry name" value="Serpin_sf"/>
</dbReference>
<dbReference type="RefSeq" id="XP_009759075.1">
    <property type="nucleotide sequence ID" value="XM_009760773.1"/>
</dbReference>
<dbReference type="Gene3D" id="2.30.39.10">
    <property type="entry name" value="Alpha-1-antitrypsin, domain 1"/>
    <property type="match status" value="1"/>
</dbReference>
<organism evidence="2 3">
    <name type="scientific">Nicotiana sylvestris</name>
    <name type="common">Wood tobacco</name>
    <name type="synonym">South American tobacco</name>
    <dbReference type="NCBI Taxonomy" id="4096"/>
    <lineage>
        <taxon>Eukaryota</taxon>
        <taxon>Viridiplantae</taxon>
        <taxon>Streptophyta</taxon>
        <taxon>Embryophyta</taxon>
        <taxon>Tracheophyta</taxon>
        <taxon>Spermatophyta</taxon>
        <taxon>Magnoliopsida</taxon>
        <taxon>eudicotyledons</taxon>
        <taxon>Gunneridae</taxon>
        <taxon>Pentapetalae</taxon>
        <taxon>asterids</taxon>
        <taxon>lamiids</taxon>
        <taxon>Solanales</taxon>
        <taxon>Solanaceae</taxon>
        <taxon>Nicotianoideae</taxon>
        <taxon>Nicotianeae</taxon>
        <taxon>Nicotiana</taxon>
    </lineage>
</organism>
<evidence type="ECO:0000259" key="1">
    <source>
        <dbReference type="Pfam" id="PF00079"/>
    </source>
</evidence>
<evidence type="ECO:0000313" key="2">
    <source>
        <dbReference type="Proteomes" id="UP000189701"/>
    </source>
</evidence>
<gene>
    <name evidence="3" type="primary">LOC104211678</name>
</gene>
<name>A0A1U7VB71_NICSY</name>
<dbReference type="InterPro" id="IPR042185">
    <property type="entry name" value="Serpin_sf_2"/>
</dbReference>
<keyword evidence="2" id="KW-1185">Reference proteome</keyword>
<reference evidence="3" key="2">
    <citation type="submission" date="2025-08" db="UniProtKB">
        <authorList>
            <consortium name="RefSeq"/>
        </authorList>
    </citation>
    <scope>IDENTIFICATION</scope>
    <source>
        <tissue evidence="3">Leaf</tissue>
    </source>
</reference>
<dbReference type="SUPFAM" id="SSF56574">
    <property type="entry name" value="Serpins"/>
    <property type="match status" value="1"/>
</dbReference>
<sequence>MSYTSLNTVEFVADVSFLFLIREDATCVILFTGNVLNPLSE</sequence>
<dbReference type="Pfam" id="PF00079">
    <property type="entry name" value="Serpin"/>
    <property type="match status" value="1"/>
</dbReference>
<evidence type="ECO:0000313" key="3">
    <source>
        <dbReference type="RefSeq" id="XP_009759075.1"/>
    </source>
</evidence>
<feature type="domain" description="Serpin" evidence="1">
    <location>
        <begin position="7"/>
        <end position="38"/>
    </location>
</feature>
<dbReference type="AlphaFoldDB" id="A0A1U7VB71"/>
<dbReference type="Proteomes" id="UP000189701">
    <property type="component" value="Unplaced"/>
</dbReference>
<proteinExistence type="predicted"/>
<dbReference type="InterPro" id="IPR023796">
    <property type="entry name" value="Serpin_dom"/>
</dbReference>
<protein>
    <submittedName>
        <fullName evidence="3">Serpin-ZXB-like</fullName>
    </submittedName>
</protein>